<evidence type="ECO:0000256" key="2">
    <source>
        <dbReference type="ARBA" id="ARBA00006510"/>
    </source>
</evidence>
<accession>A0A671XK41</accession>
<evidence type="ECO:0000256" key="3">
    <source>
        <dbReference type="ARBA" id="ARBA00022692"/>
    </source>
</evidence>
<dbReference type="GO" id="GO:0008381">
    <property type="term" value="F:mechanosensitive monoatomic ion channel activity"/>
    <property type="evidence" value="ECO:0007669"/>
    <property type="project" value="TreeGrafter"/>
</dbReference>
<dbReference type="Ensembl" id="ENSSAUT00010054231.1">
    <property type="protein sequence ID" value="ENSSAUP00010051572.1"/>
    <property type="gene ID" value="ENSSAUG00010021348.1"/>
</dbReference>
<sequence length="709" mass="80514">ESLSEGEMEALKEQVEEKKKVIATLRNQPWRMKRRLVVLKEAQEFVERFEGALGKGRGRKLYAFKVMMAKILMGLPYALFINLLIIIGCEYDRWMILSYVLHMRTRGYCKYSFLFYGYYDHERTIGLLQFRLPLSYLLVGVGIFGYSLMVVIRTMARNANEGGDGAEEGDFTFSWKMFTSWDYLIGNPETADNKYASITTSFKESIVDEQENQKDENIHLRRFLRVLANFMIISCLGGSGYLIYFVVKRSQEFAKSENANLSWFEKNEVEFVMSLLGLVCPPLFETIAELEDYHPRIALKWQLGRIFALFLGNLYTFLFALFDEVNAKLESEKSIKNSTEWIYNQYHANYSSFFNTTDVPPPAVHPADVIRGPCWETAVGIEFVKLIVSDIQVTYLTILIGDFVRAVTVRFLNYCWCWDLEAGFPSYGEFDISGNVLGLIFNQGMIWMGAFYAPGLVGLNVLRLLTSMYYQCWAVMCCNVPHERVFKASRSNNFYMGLLLLVLFLSLLPVVYTIMTLSPSFDCGPFSGQEKMYDVVMETIEQDLPAFIGNIFTYATNPGLIMPAVLLMVLALYYLNALSKGYQQANLDLKRKMQMARDEEKNRRNNKDSTNQVMKDLEDLLPNKSLAPPPIEEEPPPDVVIEKGSKSPKTKPGAARKGVNLQKDVSLAAPNPRAPVTRAPGPRRGPPGNARGPQPGPGRGRGRGGPPRQ</sequence>
<feature type="compositionally biased region" description="Low complexity" evidence="7">
    <location>
        <begin position="674"/>
        <end position="693"/>
    </location>
</feature>
<evidence type="ECO:0000313" key="9">
    <source>
        <dbReference type="Ensembl" id="ENSSAUP00010051572.1"/>
    </source>
</evidence>
<feature type="transmembrane region" description="Helical" evidence="6">
    <location>
        <begin position="226"/>
        <end position="247"/>
    </location>
</feature>
<dbReference type="PANTHER" id="PTHR23302:SF62">
    <property type="entry name" value="TRANSMEMBRANE CHANNEL-LIKE PROTEIN 2-B"/>
    <property type="match status" value="1"/>
</dbReference>
<feature type="compositionally biased region" description="Basic and acidic residues" evidence="7">
    <location>
        <begin position="594"/>
        <end position="607"/>
    </location>
</feature>
<dbReference type="AlphaFoldDB" id="A0A671XK41"/>
<comment type="similarity">
    <text evidence="2 6">Belongs to the TMC family.</text>
</comment>
<feature type="transmembrane region" description="Helical" evidence="6">
    <location>
        <begin position="551"/>
        <end position="575"/>
    </location>
</feature>
<reference evidence="9" key="2">
    <citation type="submission" date="2025-08" db="UniProtKB">
        <authorList>
            <consortium name="Ensembl"/>
        </authorList>
    </citation>
    <scope>IDENTIFICATION</scope>
</reference>
<feature type="transmembrane region" description="Helical" evidence="6">
    <location>
        <begin position="494"/>
        <end position="515"/>
    </location>
</feature>
<keyword evidence="5 6" id="KW-0472">Membrane</keyword>
<name>A0A671XK41_SPAAU</name>
<gene>
    <name evidence="9" type="primary">TMC2</name>
    <name evidence="9" type="synonym">tmc2b</name>
</gene>
<organism evidence="9 10">
    <name type="scientific">Sparus aurata</name>
    <name type="common">Gilthead sea bream</name>
    <dbReference type="NCBI Taxonomy" id="8175"/>
    <lineage>
        <taxon>Eukaryota</taxon>
        <taxon>Metazoa</taxon>
        <taxon>Chordata</taxon>
        <taxon>Craniata</taxon>
        <taxon>Vertebrata</taxon>
        <taxon>Euteleostomi</taxon>
        <taxon>Actinopterygii</taxon>
        <taxon>Neopterygii</taxon>
        <taxon>Teleostei</taxon>
        <taxon>Neoteleostei</taxon>
        <taxon>Acanthomorphata</taxon>
        <taxon>Eupercaria</taxon>
        <taxon>Spariformes</taxon>
        <taxon>Sparidae</taxon>
        <taxon>Sparus</taxon>
    </lineage>
</organism>
<evidence type="ECO:0000256" key="4">
    <source>
        <dbReference type="ARBA" id="ARBA00022989"/>
    </source>
</evidence>
<evidence type="ECO:0000256" key="1">
    <source>
        <dbReference type="ARBA" id="ARBA00004141"/>
    </source>
</evidence>
<evidence type="ECO:0000313" key="10">
    <source>
        <dbReference type="Proteomes" id="UP000472265"/>
    </source>
</evidence>
<dbReference type="Proteomes" id="UP000472265">
    <property type="component" value="Chromosome 5"/>
</dbReference>
<reference evidence="9" key="1">
    <citation type="submission" date="2021-04" db="EMBL/GenBank/DDBJ databases">
        <authorList>
            <consortium name="Wellcome Sanger Institute Data Sharing"/>
        </authorList>
    </citation>
    <scope>NUCLEOTIDE SEQUENCE [LARGE SCALE GENOMIC DNA]</scope>
</reference>
<comment type="subcellular location">
    <subcellularLocation>
        <location evidence="1 6">Membrane</location>
        <topology evidence="1 6">Multi-pass membrane protein</topology>
    </subcellularLocation>
</comment>
<feature type="domain" description="TMC" evidence="8">
    <location>
        <begin position="374"/>
        <end position="489"/>
    </location>
</feature>
<dbReference type="InterPro" id="IPR038900">
    <property type="entry name" value="TMC"/>
</dbReference>
<feature type="compositionally biased region" description="Gly residues" evidence="7">
    <location>
        <begin position="697"/>
        <end position="709"/>
    </location>
</feature>
<evidence type="ECO:0000256" key="6">
    <source>
        <dbReference type="RuleBase" id="RU310713"/>
    </source>
</evidence>
<dbReference type="GO" id="GO:0005886">
    <property type="term" value="C:plasma membrane"/>
    <property type="evidence" value="ECO:0007669"/>
    <property type="project" value="InterPro"/>
</dbReference>
<keyword evidence="4 6" id="KW-1133">Transmembrane helix</keyword>
<protein>
    <recommendedName>
        <fullName evidence="6">Transmembrane channel-like protein</fullName>
    </recommendedName>
</protein>
<proteinExistence type="inferred from homology"/>
<dbReference type="GO" id="GO:0060005">
    <property type="term" value="P:vestibular reflex"/>
    <property type="evidence" value="ECO:0007669"/>
    <property type="project" value="TreeGrafter"/>
</dbReference>
<dbReference type="GO" id="GO:0050910">
    <property type="term" value="P:detection of mechanical stimulus involved in sensory perception of sound"/>
    <property type="evidence" value="ECO:0007669"/>
    <property type="project" value="TreeGrafter"/>
</dbReference>
<feature type="transmembrane region" description="Helical" evidence="6">
    <location>
        <begin position="445"/>
        <end position="466"/>
    </location>
</feature>
<feature type="region of interest" description="Disordered" evidence="7">
    <location>
        <begin position="594"/>
        <end position="613"/>
    </location>
</feature>
<evidence type="ECO:0000256" key="7">
    <source>
        <dbReference type="SAM" id="MobiDB-lite"/>
    </source>
</evidence>
<dbReference type="Pfam" id="PF07810">
    <property type="entry name" value="TMC"/>
    <property type="match status" value="1"/>
</dbReference>
<keyword evidence="3 6" id="KW-0812">Transmembrane</keyword>
<keyword evidence="10" id="KW-1185">Reference proteome</keyword>
<evidence type="ECO:0000256" key="5">
    <source>
        <dbReference type="ARBA" id="ARBA00023136"/>
    </source>
</evidence>
<dbReference type="GeneTree" id="ENSGT01050000244942"/>
<reference evidence="9" key="3">
    <citation type="submission" date="2025-09" db="UniProtKB">
        <authorList>
            <consortium name="Ensembl"/>
        </authorList>
    </citation>
    <scope>IDENTIFICATION</scope>
</reference>
<dbReference type="PANTHER" id="PTHR23302">
    <property type="entry name" value="TRANSMEMBRANE CHANNEL-RELATED"/>
    <property type="match status" value="1"/>
</dbReference>
<evidence type="ECO:0000259" key="8">
    <source>
        <dbReference type="Pfam" id="PF07810"/>
    </source>
</evidence>
<feature type="transmembrane region" description="Helical" evidence="6">
    <location>
        <begin position="134"/>
        <end position="152"/>
    </location>
</feature>
<feature type="region of interest" description="Disordered" evidence="7">
    <location>
        <begin position="622"/>
        <end position="709"/>
    </location>
</feature>
<feature type="transmembrane region" description="Helical" evidence="6">
    <location>
        <begin position="67"/>
        <end position="87"/>
    </location>
</feature>
<dbReference type="InterPro" id="IPR012496">
    <property type="entry name" value="TMC_dom"/>
</dbReference>